<gene>
    <name evidence="2" type="ORF">EMCG_03063</name>
</gene>
<dbReference type="Proteomes" id="UP000034164">
    <property type="component" value="Unassembled WGS sequence"/>
</dbReference>
<dbReference type="VEuPathDB" id="FungiDB:EMCG_03063"/>
<evidence type="ECO:0000313" key="2">
    <source>
        <dbReference type="EMBL" id="KKZ62518.1"/>
    </source>
</evidence>
<dbReference type="EMBL" id="LCZI01001062">
    <property type="protein sequence ID" value="KKZ62518.1"/>
    <property type="molecule type" value="Genomic_DNA"/>
</dbReference>
<organism evidence="2 3">
    <name type="scientific">[Emmonsia] crescens</name>
    <dbReference type="NCBI Taxonomy" id="73230"/>
    <lineage>
        <taxon>Eukaryota</taxon>
        <taxon>Fungi</taxon>
        <taxon>Dikarya</taxon>
        <taxon>Ascomycota</taxon>
        <taxon>Pezizomycotina</taxon>
        <taxon>Eurotiomycetes</taxon>
        <taxon>Eurotiomycetidae</taxon>
        <taxon>Onygenales</taxon>
        <taxon>Ajellomycetaceae</taxon>
        <taxon>Emergomyces</taxon>
    </lineage>
</organism>
<accession>A0A0G2HWQ9</accession>
<reference evidence="3" key="1">
    <citation type="journal article" date="2015" name="PLoS Genet.">
        <title>The dynamic genome and transcriptome of the human fungal pathogen Blastomyces and close relative Emmonsia.</title>
        <authorList>
            <person name="Munoz J.F."/>
            <person name="Gauthier G.M."/>
            <person name="Desjardins C.A."/>
            <person name="Gallo J.E."/>
            <person name="Holder J."/>
            <person name="Sullivan T.D."/>
            <person name="Marty A.J."/>
            <person name="Carmen J.C."/>
            <person name="Chen Z."/>
            <person name="Ding L."/>
            <person name="Gujja S."/>
            <person name="Magrini V."/>
            <person name="Misas E."/>
            <person name="Mitreva M."/>
            <person name="Priest M."/>
            <person name="Saif S."/>
            <person name="Whiston E.A."/>
            <person name="Young S."/>
            <person name="Zeng Q."/>
            <person name="Goldman W.E."/>
            <person name="Mardis E.R."/>
            <person name="Taylor J.W."/>
            <person name="McEwen J.G."/>
            <person name="Clay O.K."/>
            <person name="Klein B.S."/>
            <person name="Cuomo C.A."/>
        </authorList>
    </citation>
    <scope>NUCLEOTIDE SEQUENCE [LARGE SCALE GENOMIC DNA]</scope>
    <source>
        <strain evidence="3">UAMH 3008</strain>
    </source>
</reference>
<name>A0A0G2HWQ9_9EURO</name>
<evidence type="ECO:0000256" key="1">
    <source>
        <dbReference type="SAM" id="MobiDB-lite"/>
    </source>
</evidence>
<dbReference type="OrthoDB" id="10461195at2759"/>
<dbReference type="AlphaFoldDB" id="A0A0G2HWQ9"/>
<feature type="non-terminal residue" evidence="2">
    <location>
        <position position="1"/>
    </location>
</feature>
<proteinExistence type="predicted"/>
<comment type="caution">
    <text evidence="2">The sequence shown here is derived from an EMBL/GenBank/DDBJ whole genome shotgun (WGS) entry which is preliminary data.</text>
</comment>
<sequence>SAVSKQTALRAPLETTTDGRNRQAKRHRRAEDGFPNSTPSYDALTHTSYRSFYPGRVAIVRRLGRNQGFDLDCPVYLSSTVNTA</sequence>
<evidence type="ECO:0000313" key="3">
    <source>
        <dbReference type="Proteomes" id="UP000034164"/>
    </source>
</evidence>
<feature type="region of interest" description="Disordered" evidence="1">
    <location>
        <begin position="1"/>
        <end position="43"/>
    </location>
</feature>
<protein>
    <submittedName>
        <fullName evidence="2">Uncharacterized protein</fullName>
    </submittedName>
</protein>